<evidence type="ECO:0000313" key="3">
    <source>
        <dbReference type="Proteomes" id="UP000742631"/>
    </source>
</evidence>
<keyword evidence="1" id="KW-0472">Membrane</keyword>
<dbReference type="Proteomes" id="UP000742631">
    <property type="component" value="Unassembled WGS sequence"/>
</dbReference>
<dbReference type="InterPro" id="IPR009935">
    <property type="entry name" value="DUF1467"/>
</dbReference>
<keyword evidence="1" id="KW-0812">Transmembrane</keyword>
<feature type="transmembrane region" description="Helical" evidence="1">
    <location>
        <begin position="6"/>
        <end position="32"/>
    </location>
</feature>
<dbReference type="Pfam" id="PF07330">
    <property type="entry name" value="DUF1467"/>
    <property type="match status" value="1"/>
</dbReference>
<evidence type="ECO:0000313" key="2">
    <source>
        <dbReference type="EMBL" id="HJE23850.1"/>
    </source>
</evidence>
<organism evidence="2 3">
    <name type="scientific">Methylorubrum populi</name>
    <dbReference type="NCBI Taxonomy" id="223967"/>
    <lineage>
        <taxon>Bacteria</taxon>
        <taxon>Pseudomonadati</taxon>
        <taxon>Pseudomonadota</taxon>
        <taxon>Alphaproteobacteria</taxon>
        <taxon>Hyphomicrobiales</taxon>
        <taxon>Methylobacteriaceae</taxon>
        <taxon>Methylorubrum</taxon>
    </lineage>
</organism>
<accession>A0A921E214</accession>
<proteinExistence type="predicted"/>
<feature type="transmembrane region" description="Helical" evidence="1">
    <location>
        <begin position="39"/>
        <end position="61"/>
    </location>
</feature>
<dbReference type="AlphaFoldDB" id="A0A921E214"/>
<evidence type="ECO:0000256" key="1">
    <source>
        <dbReference type="SAM" id="Phobius"/>
    </source>
</evidence>
<sequence>MTSSPLRAVVASTPLTILTVAVLLVIMVFVAVKGFALTVFGAFALYFVLWWTFLFAILPIGNAAEADPQRLVPGQDPGAPASPRLREKALVTTVVAGIAFFAALLIFPLARL</sequence>
<comment type="caution">
    <text evidence="2">The sequence shown here is derived from an EMBL/GenBank/DDBJ whole genome shotgun (WGS) entry which is preliminary data.</text>
</comment>
<feature type="transmembrane region" description="Helical" evidence="1">
    <location>
        <begin position="89"/>
        <end position="110"/>
    </location>
</feature>
<reference evidence="2" key="2">
    <citation type="submission" date="2021-09" db="EMBL/GenBank/DDBJ databases">
        <authorList>
            <person name="Gilroy R."/>
        </authorList>
    </citation>
    <scope>NUCLEOTIDE SEQUENCE</scope>
    <source>
        <strain evidence="2">316</strain>
    </source>
</reference>
<keyword evidence="1" id="KW-1133">Transmembrane helix</keyword>
<gene>
    <name evidence="2" type="ORF">K8W01_09355</name>
</gene>
<reference evidence="2" key="1">
    <citation type="journal article" date="2021" name="PeerJ">
        <title>Extensive microbial diversity within the chicken gut microbiome revealed by metagenomics and culture.</title>
        <authorList>
            <person name="Gilroy R."/>
            <person name="Ravi A."/>
            <person name="Getino M."/>
            <person name="Pursley I."/>
            <person name="Horton D.L."/>
            <person name="Alikhan N.F."/>
            <person name="Baker D."/>
            <person name="Gharbi K."/>
            <person name="Hall N."/>
            <person name="Watson M."/>
            <person name="Adriaenssens E.M."/>
            <person name="Foster-Nyarko E."/>
            <person name="Jarju S."/>
            <person name="Secka A."/>
            <person name="Antonio M."/>
            <person name="Oren A."/>
            <person name="Chaudhuri R.R."/>
            <person name="La Ragione R."/>
            <person name="Hildebrand F."/>
            <person name="Pallen M.J."/>
        </authorList>
    </citation>
    <scope>NUCLEOTIDE SEQUENCE</scope>
    <source>
        <strain evidence="2">316</strain>
    </source>
</reference>
<protein>
    <submittedName>
        <fullName evidence="2">DUF1467 family protein</fullName>
    </submittedName>
</protein>
<dbReference type="EMBL" id="DYYG01000030">
    <property type="protein sequence ID" value="HJE23850.1"/>
    <property type="molecule type" value="Genomic_DNA"/>
</dbReference>
<name>A0A921E214_9HYPH</name>